<dbReference type="AlphaFoldDB" id="A0A4S5EU38"/>
<keyword evidence="2" id="KW-1185">Reference proteome</keyword>
<reference evidence="1 2" key="1">
    <citation type="submission" date="2019-04" db="EMBL/GenBank/DDBJ databases">
        <title>Draft genome sequences for three unisolated Alnus-infective Frankia Sp+ strains, AgTrS, AiOr and AvVan, the first sequenced Frankia strains able to sporulate in-planta.</title>
        <authorList>
            <person name="Bethencourt L."/>
            <person name="Vautrin F."/>
            <person name="Taib N."/>
            <person name="Dubost A."/>
            <person name="Castro-Garcia L."/>
            <person name="Imbaud O."/>
            <person name="Abrouk D."/>
            <person name="Fournier P."/>
            <person name="Briolay J."/>
            <person name="Nguyen A."/>
            <person name="Normand P."/>
            <person name="Fernandez M.P."/>
            <person name="Brochier-Armanet C."/>
            <person name="Herrera-Belaroussi A."/>
        </authorList>
    </citation>
    <scope>NUCLEOTIDE SEQUENCE [LARGE SCALE GENOMIC DNA]</scope>
    <source>
        <strain evidence="1 2">AvVan</strain>
    </source>
</reference>
<sequence>MIWMWEARATPGRLADLRDWAIDALGGREGEVYHSAQSGGDLVVVILRLPDAGPAAAPLPVPPDGLVAGSPHAWPFHQVHPHR</sequence>
<organism evidence="1 2">
    <name type="scientific">Candidatus Frankia alpina</name>
    <dbReference type="NCBI Taxonomy" id="2699483"/>
    <lineage>
        <taxon>Bacteria</taxon>
        <taxon>Bacillati</taxon>
        <taxon>Actinomycetota</taxon>
        <taxon>Actinomycetes</taxon>
        <taxon>Frankiales</taxon>
        <taxon>Frankiaceae</taxon>
        <taxon>Frankia</taxon>
    </lineage>
</organism>
<accession>A0A4S5EU38</accession>
<gene>
    <name evidence="1" type="ORF">E7Y31_02105</name>
</gene>
<dbReference type="Proteomes" id="UP000305282">
    <property type="component" value="Unassembled WGS sequence"/>
</dbReference>
<dbReference type="OrthoDB" id="3296167at2"/>
<name>A0A4S5EU38_9ACTN</name>
<proteinExistence type="predicted"/>
<comment type="caution">
    <text evidence="1">The sequence shown here is derived from an EMBL/GenBank/DDBJ whole genome shotgun (WGS) entry which is preliminary data.</text>
</comment>
<protein>
    <submittedName>
        <fullName evidence="1">Uncharacterized protein</fullName>
    </submittedName>
</protein>
<evidence type="ECO:0000313" key="1">
    <source>
        <dbReference type="EMBL" id="THJ76021.1"/>
    </source>
</evidence>
<evidence type="ECO:0000313" key="2">
    <source>
        <dbReference type="Proteomes" id="UP000305282"/>
    </source>
</evidence>
<dbReference type="EMBL" id="SSXH01000021">
    <property type="protein sequence ID" value="THJ76021.1"/>
    <property type="molecule type" value="Genomic_DNA"/>
</dbReference>